<dbReference type="PANTHER" id="PTHR32309:SF13">
    <property type="entry name" value="FERRIC ENTEROBACTIN TRANSPORT PROTEIN FEPE"/>
    <property type="match status" value="1"/>
</dbReference>
<dbReference type="Proteomes" id="UP000244905">
    <property type="component" value="Unassembled WGS sequence"/>
</dbReference>
<evidence type="ECO:0000313" key="14">
    <source>
        <dbReference type="Proteomes" id="UP000244905"/>
    </source>
</evidence>
<dbReference type="RefSeq" id="WP_107032721.1">
    <property type="nucleotide sequence ID" value="NZ_PUEC01000021.1"/>
</dbReference>
<keyword evidence="11" id="KW-0812">Transmembrane</keyword>
<evidence type="ECO:0000256" key="6">
    <source>
        <dbReference type="ARBA" id="ARBA00022777"/>
    </source>
</evidence>
<dbReference type="GO" id="GO:0004715">
    <property type="term" value="F:non-membrane spanning protein tyrosine kinase activity"/>
    <property type="evidence" value="ECO:0007669"/>
    <property type="project" value="UniProtKB-EC"/>
</dbReference>
<evidence type="ECO:0000256" key="3">
    <source>
        <dbReference type="ARBA" id="ARBA00011903"/>
    </source>
</evidence>
<keyword evidence="5" id="KW-0547">Nucleotide-binding</keyword>
<evidence type="ECO:0000256" key="11">
    <source>
        <dbReference type="SAM" id="Phobius"/>
    </source>
</evidence>
<feature type="compositionally biased region" description="Low complexity" evidence="10">
    <location>
        <begin position="16"/>
        <end position="30"/>
    </location>
</feature>
<dbReference type="GO" id="GO:0005524">
    <property type="term" value="F:ATP binding"/>
    <property type="evidence" value="ECO:0007669"/>
    <property type="project" value="UniProtKB-KW"/>
</dbReference>
<keyword evidence="8" id="KW-0829">Tyrosine-protein kinase</keyword>
<evidence type="ECO:0000256" key="9">
    <source>
        <dbReference type="ARBA" id="ARBA00051245"/>
    </source>
</evidence>
<gene>
    <name evidence="13" type="ORF">C5O23_09555</name>
</gene>
<keyword evidence="4" id="KW-0808">Transferase</keyword>
<dbReference type="GO" id="GO:0042802">
    <property type="term" value="F:identical protein binding"/>
    <property type="evidence" value="ECO:0007669"/>
    <property type="project" value="UniProtKB-ARBA"/>
</dbReference>
<keyword evidence="11" id="KW-1133">Transmembrane helix</keyword>
<protein>
    <recommendedName>
        <fullName evidence="3">non-specific protein-tyrosine kinase</fullName>
        <ecNumber evidence="3">2.7.10.2</ecNumber>
    </recommendedName>
</protein>
<evidence type="ECO:0000256" key="7">
    <source>
        <dbReference type="ARBA" id="ARBA00022840"/>
    </source>
</evidence>
<keyword evidence="6" id="KW-0418">Kinase</keyword>
<keyword evidence="7" id="KW-0067">ATP-binding</keyword>
<evidence type="ECO:0000259" key="12">
    <source>
        <dbReference type="Pfam" id="PF13614"/>
    </source>
</evidence>
<dbReference type="Gene3D" id="3.40.50.300">
    <property type="entry name" value="P-loop containing nucleotide triphosphate hydrolases"/>
    <property type="match status" value="1"/>
</dbReference>
<evidence type="ECO:0000256" key="1">
    <source>
        <dbReference type="ARBA" id="ARBA00007316"/>
    </source>
</evidence>
<dbReference type="NCBIfam" id="TIGR01007">
    <property type="entry name" value="eps_fam"/>
    <property type="match status" value="1"/>
</dbReference>
<dbReference type="InterPro" id="IPR027417">
    <property type="entry name" value="P-loop_NTPase"/>
</dbReference>
<dbReference type="GO" id="GO:0005886">
    <property type="term" value="C:plasma membrane"/>
    <property type="evidence" value="ECO:0007669"/>
    <property type="project" value="TreeGrafter"/>
</dbReference>
<comment type="catalytic activity">
    <reaction evidence="9">
        <text>L-tyrosyl-[protein] + ATP = O-phospho-L-tyrosyl-[protein] + ADP + H(+)</text>
        <dbReference type="Rhea" id="RHEA:10596"/>
        <dbReference type="Rhea" id="RHEA-COMP:10136"/>
        <dbReference type="Rhea" id="RHEA-COMP:20101"/>
        <dbReference type="ChEBI" id="CHEBI:15378"/>
        <dbReference type="ChEBI" id="CHEBI:30616"/>
        <dbReference type="ChEBI" id="CHEBI:46858"/>
        <dbReference type="ChEBI" id="CHEBI:61978"/>
        <dbReference type="ChEBI" id="CHEBI:456216"/>
        <dbReference type="EC" id="2.7.10.2"/>
    </reaction>
</comment>
<comment type="similarity">
    <text evidence="1">Belongs to the CpsD/CapB family.</text>
</comment>
<dbReference type="PANTHER" id="PTHR32309">
    <property type="entry name" value="TYROSINE-PROTEIN KINASE"/>
    <property type="match status" value="1"/>
</dbReference>
<evidence type="ECO:0000313" key="13">
    <source>
        <dbReference type="EMBL" id="PWB01431.1"/>
    </source>
</evidence>
<sequence>MTQNSNPFPEGYPYNPASARPEAAPSPQAPETDDSSFNLHDFFILCLNKWKWFVISIIIFLGLGVLYIMSTPETYTRTASVMINEDTESGSQGVASALSDIGLFQSSANVNNEMLAFQSPAIIADVIQRLGLQTDYIYRHNLKNITLYGDSCPVSVNFLSIPSKQSASMELDIRDDGKIDISKMMLNGVECDPSEMTVNIGDTVATSFGPITINPGPAYAKRFGNTIKIFRYSISDAIEAYKARLSENLADDNSTVIDFTFKDVSIQRADDFLNTLIDIYNEKWVDDKAKMAKSTSRFIADRLRVIEQELGNVDSDIADFKGEHLVPDVAAASAMYMEDANENTKQQMQVSTQIAISKFILDYIKNPDTNGQLVPANAGLENPGIEAQINEFNQLQLERDKLSNSTGDTNPLLQDYDKNLRSMRSALVSSLTNQERALQTQLNSLIRSDRVTSRKIASSPGQAKYLLSVERQQKVKEALYLYLLQKREENELTLAFTPYNTRIITPPMGSNRPTAPISRNILLICFALGILIPGFILFIDESMNSRLRNRGDLEGIRTPLIGEIPESSDSNTLRVRRWRRRWRDILGKNSQIEEAPSLLVRDHGRSIMDESFRMVRANLEFMTRNSQNRVIMVTSFNPGSGKSFISLNLAAALALKEKNRKVLIIDLDLRRASVSRILPDHSRGITDYISGATDNCDKYIQQTECPGLYLLPVGTIPPNPSELLYSDRLKQLIEKYRQEYDYIFLDCPPAELVADASIIAPLADITIFILRAGLLDRRMIPEIDRIYDSHRYHNFMVILNGTLTSGAPYNRYASYYSAYDKKS</sequence>
<accession>A0A2V1ILM4</accession>
<dbReference type="InterPro" id="IPR025669">
    <property type="entry name" value="AAA_dom"/>
</dbReference>
<feature type="transmembrane region" description="Helical" evidence="11">
    <location>
        <begin position="521"/>
        <end position="539"/>
    </location>
</feature>
<organism evidence="13 14">
    <name type="scientific">Duncaniella muris</name>
    <dbReference type="NCBI Taxonomy" id="2094150"/>
    <lineage>
        <taxon>Bacteria</taxon>
        <taxon>Pseudomonadati</taxon>
        <taxon>Bacteroidota</taxon>
        <taxon>Bacteroidia</taxon>
        <taxon>Bacteroidales</taxon>
        <taxon>Muribaculaceae</taxon>
        <taxon>Duncaniella</taxon>
    </lineage>
</organism>
<dbReference type="EMBL" id="PUEC01000021">
    <property type="protein sequence ID" value="PWB01431.1"/>
    <property type="molecule type" value="Genomic_DNA"/>
</dbReference>
<comment type="similarity">
    <text evidence="2">Belongs to the etk/wzc family.</text>
</comment>
<evidence type="ECO:0000256" key="10">
    <source>
        <dbReference type="SAM" id="MobiDB-lite"/>
    </source>
</evidence>
<dbReference type="FunFam" id="3.40.50.300:FF:000527">
    <property type="entry name" value="Tyrosine-protein kinase etk"/>
    <property type="match status" value="1"/>
</dbReference>
<name>A0A2V1ILM4_9BACT</name>
<feature type="region of interest" description="Disordered" evidence="10">
    <location>
        <begin position="1"/>
        <end position="32"/>
    </location>
</feature>
<proteinExistence type="inferred from homology"/>
<dbReference type="SUPFAM" id="SSF52540">
    <property type="entry name" value="P-loop containing nucleoside triphosphate hydrolases"/>
    <property type="match status" value="1"/>
</dbReference>
<dbReference type="CDD" id="cd05387">
    <property type="entry name" value="BY-kinase"/>
    <property type="match status" value="1"/>
</dbReference>
<keyword evidence="14" id="KW-1185">Reference proteome</keyword>
<dbReference type="GeneID" id="82526584"/>
<dbReference type="InterPro" id="IPR005702">
    <property type="entry name" value="Wzc-like_C"/>
</dbReference>
<evidence type="ECO:0000256" key="8">
    <source>
        <dbReference type="ARBA" id="ARBA00023137"/>
    </source>
</evidence>
<dbReference type="AlphaFoldDB" id="A0A2V1ILM4"/>
<keyword evidence="11" id="KW-0472">Membrane</keyword>
<dbReference type="InterPro" id="IPR050445">
    <property type="entry name" value="Bact_polysacc_biosynth/exp"/>
</dbReference>
<comment type="caution">
    <text evidence="13">The sequence shown here is derived from an EMBL/GenBank/DDBJ whole genome shotgun (WGS) entry which is preliminary data.</text>
</comment>
<feature type="domain" description="AAA" evidence="12">
    <location>
        <begin position="629"/>
        <end position="751"/>
    </location>
</feature>
<evidence type="ECO:0000256" key="4">
    <source>
        <dbReference type="ARBA" id="ARBA00022679"/>
    </source>
</evidence>
<dbReference type="EC" id="2.7.10.2" evidence="3"/>
<evidence type="ECO:0000256" key="2">
    <source>
        <dbReference type="ARBA" id="ARBA00008883"/>
    </source>
</evidence>
<reference evidence="14" key="1">
    <citation type="submission" date="2018-02" db="EMBL/GenBank/DDBJ databases">
        <authorList>
            <person name="Clavel T."/>
            <person name="Strowig T."/>
        </authorList>
    </citation>
    <scope>NUCLEOTIDE SEQUENCE [LARGE SCALE GENOMIC DNA]</scope>
    <source>
        <strain evidence="14">DSM 103720</strain>
    </source>
</reference>
<dbReference type="Pfam" id="PF13614">
    <property type="entry name" value="AAA_31"/>
    <property type="match status" value="1"/>
</dbReference>
<evidence type="ECO:0000256" key="5">
    <source>
        <dbReference type="ARBA" id="ARBA00022741"/>
    </source>
</evidence>
<feature type="transmembrane region" description="Helical" evidence="11">
    <location>
        <begin position="52"/>
        <end position="70"/>
    </location>
</feature>